<dbReference type="PROSITE" id="PS50113">
    <property type="entry name" value="PAC"/>
    <property type="match status" value="2"/>
</dbReference>
<dbReference type="InterPro" id="IPR036097">
    <property type="entry name" value="HisK_dim/P_sf"/>
</dbReference>
<keyword evidence="6" id="KW-0808">Transferase</keyword>
<feature type="domain" description="PAC" evidence="15">
    <location>
        <begin position="395"/>
        <end position="445"/>
    </location>
</feature>
<evidence type="ECO:0000256" key="3">
    <source>
        <dbReference type="ARBA" id="ARBA00012438"/>
    </source>
</evidence>
<dbReference type="GO" id="GO:0000155">
    <property type="term" value="F:phosphorelay sensor kinase activity"/>
    <property type="evidence" value="ECO:0007669"/>
    <property type="project" value="InterPro"/>
</dbReference>
<dbReference type="Pfam" id="PF08447">
    <property type="entry name" value="PAS_3"/>
    <property type="match status" value="2"/>
</dbReference>
<dbReference type="SMART" id="SM00086">
    <property type="entry name" value="PAC"/>
    <property type="match status" value="4"/>
</dbReference>
<dbReference type="SMART" id="SM00091">
    <property type="entry name" value="PAS"/>
    <property type="match status" value="2"/>
</dbReference>
<feature type="compositionally biased region" description="Basic and acidic residues" evidence="12">
    <location>
        <begin position="1"/>
        <end position="10"/>
    </location>
</feature>
<dbReference type="Pfam" id="PF02518">
    <property type="entry name" value="HATPase_c"/>
    <property type="match status" value="1"/>
</dbReference>
<evidence type="ECO:0000256" key="11">
    <source>
        <dbReference type="ARBA" id="ARBA00023136"/>
    </source>
</evidence>
<dbReference type="EC" id="2.7.13.3" evidence="3"/>
<dbReference type="InterPro" id="IPR013656">
    <property type="entry name" value="PAS_4"/>
</dbReference>
<evidence type="ECO:0000256" key="5">
    <source>
        <dbReference type="ARBA" id="ARBA00022553"/>
    </source>
</evidence>
<dbReference type="NCBIfam" id="TIGR00229">
    <property type="entry name" value="sensory_box"/>
    <property type="match status" value="1"/>
</dbReference>
<comment type="subcellular location">
    <subcellularLocation>
        <location evidence="2">Cell membrane</location>
    </subcellularLocation>
</comment>
<dbReference type="PANTHER" id="PTHR43047">
    <property type="entry name" value="TWO-COMPONENT HISTIDINE PROTEIN KINASE"/>
    <property type="match status" value="1"/>
</dbReference>
<dbReference type="CDD" id="cd00082">
    <property type="entry name" value="HisKA"/>
    <property type="match status" value="1"/>
</dbReference>
<dbReference type="InterPro" id="IPR003661">
    <property type="entry name" value="HisK_dim/P_dom"/>
</dbReference>
<comment type="caution">
    <text evidence="16">The sequence shown here is derived from an EMBL/GenBank/DDBJ whole genome shotgun (WGS) entry which is preliminary data.</text>
</comment>
<keyword evidence="8" id="KW-0418">Kinase</keyword>
<keyword evidence="9" id="KW-0067">ATP-binding</keyword>
<dbReference type="CDD" id="cd00130">
    <property type="entry name" value="PAS"/>
    <property type="match status" value="2"/>
</dbReference>
<dbReference type="SUPFAM" id="SSF47384">
    <property type="entry name" value="Homodimeric domain of signal transducing histidine kinase"/>
    <property type="match status" value="1"/>
</dbReference>
<dbReference type="GO" id="GO:0009927">
    <property type="term" value="F:histidine phosphotransfer kinase activity"/>
    <property type="evidence" value="ECO:0007669"/>
    <property type="project" value="TreeGrafter"/>
</dbReference>
<dbReference type="Gene3D" id="3.30.450.20">
    <property type="entry name" value="PAS domain"/>
    <property type="match status" value="4"/>
</dbReference>
<dbReference type="GO" id="GO:0005886">
    <property type="term" value="C:plasma membrane"/>
    <property type="evidence" value="ECO:0007669"/>
    <property type="project" value="UniProtKB-SubCell"/>
</dbReference>
<dbReference type="InterPro" id="IPR036890">
    <property type="entry name" value="HATPase_C_sf"/>
</dbReference>
<organism evidence="16 17">
    <name type="scientific">Roseospira navarrensis</name>
    <dbReference type="NCBI Taxonomy" id="140058"/>
    <lineage>
        <taxon>Bacteria</taxon>
        <taxon>Pseudomonadati</taxon>
        <taxon>Pseudomonadota</taxon>
        <taxon>Alphaproteobacteria</taxon>
        <taxon>Rhodospirillales</taxon>
        <taxon>Rhodospirillaceae</taxon>
        <taxon>Roseospira</taxon>
    </lineage>
</organism>
<dbReference type="Pfam" id="PF08448">
    <property type="entry name" value="PAS_4"/>
    <property type="match status" value="1"/>
</dbReference>
<accession>A0A7X2D607</accession>
<dbReference type="GO" id="GO:0005524">
    <property type="term" value="F:ATP binding"/>
    <property type="evidence" value="ECO:0007669"/>
    <property type="project" value="UniProtKB-KW"/>
</dbReference>
<evidence type="ECO:0000256" key="9">
    <source>
        <dbReference type="ARBA" id="ARBA00022840"/>
    </source>
</evidence>
<keyword evidence="10" id="KW-0902">Two-component regulatory system</keyword>
<evidence type="ECO:0000259" key="14">
    <source>
        <dbReference type="PROSITE" id="PS50112"/>
    </source>
</evidence>
<dbReference type="CDD" id="cd16922">
    <property type="entry name" value="HATPase_EvgS-ArcB-TorS-like"/>
    <property type="match status" value="1"/>
</dbReference>
<dbReference type="InterPro" id="IPR000700">
    <property type="entry name" value="PAS-assoc_C"/>
</dbReference>
<dbReference type="PROSITE" id="PS50112">
    <property type="entry name" value="PAS"/>
    <property type="match status" value="1"/>
</dbReference>
<reference evidence="16 17" key="1">
    <citation type="submission" date="2019-10" db="EMBL/GenBank/DDBJ databases">
        <title>Draft whole-genome sequence of the purple nonsulfur photosynthetic bacterium Roseospira navarrensis DSM 15114.</title>
        <authorList>
            <person name="Kyndt J.A."/>
            <person name="Meyer T.E."/>
        </authorList>
    </citation>
    <scope>NUCLEOTIDE SEQUENCE [LARGE SCALE GENOMIC DNA]</scope>
    <source>
        <strain evidence="16 17">DSM 15114</strain>
    </source>
</reference>
<keyword evidence="11" id="KW-0472">Membrane</keyword>
<dbReference type="PROSITE" id="PS50109">
    <property type="entry name" value="HIS_KIN"/>
    <property type="match status" value="1"/>
</dbReference>
<dbReference type="EMBL" id="WIVE01000056">
    <property type="protein sequence ID" value="MQX37810.1"/>
    <property type="molecule type" value="Genomic_DNA"/>
</dbReference>
<evidence type="ECO:0000259" key="13">
    <source>
        <dbReference type="PROSITE" id="PS50109"/>
    </source>
</evidence>
<evidence type="ECO:0000256" key="8">
    <source>
        <dbReference type="ARBA" id="ARBA00022777"/>
    </source>
</evidence>
<dbReference type="SMART" id="SM00387">
    <property type="entry name" value="HATPase_c"/>
    <property type="match status" value="1"/>
</dbReference>
<evidence type="ECO:0000313" key="16">
    <source>
        <dbReference type="EMBL" id="MQX37810.1"/>
    </source>
</evidence>
<dbReference type="SMART" id="SM00388">
    <property type="entry name" value="HisKA"/>
    <property type="match status" value="1"/>
</dbReference>
<dbReference type="InterPro" id="IPR035965">
    <property type="entry name" value="PAS-like_dom_sf"/>
</dbReference>
<dbReference type="SUPFAM" id="SSF55785">
    <property type="entry name" value="PYP-like sensor domain (PAS domain)"/>
    <property type="match status" value="4"/>
</dbReference>
<evidence type="ECO:0000256" key="4">
    <source>
        <dbReference type="ARBA" id="ARBA00022475"/>
    </source>
</evidence>
<dbReference type="Gene3D" id="3.30.565.10">
    <property type="entry name" value="Histidine kinase-like ATPase, C-terminal domain"/>
    <property type="match status" value="1"/>
</dbReference>
<dbReference type="InterPro" id="IPR005467">
    <property type="entry name" value="His_kinase_dom"/>
</dbReference>
<dbReference type="InterPro" id="IPR013655">
    <property type="entry name" value="PAS_fold_3"/>
</dbReference>
<dbReference type="AlphaFoldDB" id="A0A7X2D607"/>
<comment type="catalytic activity">
    <reaction evidence="1">
        <text>ATP + protein L-histidine = ADP + protein N-phospho-L-histidine.</text>
        <dbReference type="EC" id="2.7.13.3"/>
    </reaction>
</comment>
<evidence type="ECO:0000256" key="6">
    <source>
        <dbReference type="ARBA" id="ARBA00022679"/>
    </source>
</evidence>
<evidence type="ECO:0000256" key="7">
    <source>
        <dbReference type="ARBA" id="ARBA00022741"/>
    </source>
</evidence>
<dbReference type="InterPro" id="IPR003594">
    <property type="entry name" value="HATPase_dom"/>
</dbReference>
<keyword evidence="5" id="KW-0597">Phosphoprotein</keyword>
<evidence type="ECO:0000256" key="10">
    <source>
        <dbReference type="ARBA" id="ARBA00023012"/>
    </source>
</evidence>
<gene>
    <name evidence="16" type="ORF">GHC57_14920</name>
</gene>
<name>A0A7X2D607_9PROT</name>
<protein>
    <recommendedName>
        <fullName evidence="3">histidine kinase</fullName>
        <ecNumber evidence="3">2.7.13.3</ecNumber>
    </recommendedName>
</protein>
<dbReference type="InterPro" id="IPR001610">
    <property type="entry name" value="PAC"/>
</dbReference>
<evidence type="ECO:0000256" key="12">
    <source>
        <dbReference type="SAM" id="MobiDB-lite"/>
    </source>
</evidence>
<feature type="domain" description="PAC" evidence="15">
    <location>
        <begin position="649"/>
        <end position="702"/>
    </location>
</feature>
<dbReference type="SUPFAM" id="SSF55874">
    <property type="entry name" value="ATPase domain of HSP90 chaperone/DNA topoisomerase II/histidine kinase"/>
    <property type="match status" value="1"/>
</dbReference>
<proteinExistence type="predicted"/>
<sequence>MTNDFVDPRTRLPRPGAPTPTERRQAGPPPEGATVAEAGALSPERIATLSPLLEQMGRLVGGVALVVDRQGRPLGPAPESVAERDARHAILADLARHLEAQDDTTLRSASGGLMAWGTRLSADGVHLANLMLLALPDAPRPLGEDHAGAVLPMIRATSKEIARRLLAEIQARDARNMVTRLLTRGTTEALAAESRLMRMAAQVPGVLYQFRLWPDGRMAFPYATEGIRDIYGVAPAAVRDDALPAAAVIHPDDIDRVMESILRSARTLTLWHEQYRVNHPTRGLIHVEGRSQPEPLPDGSVLWHGLILDVTDRVLKDEALLASKREKALILESISDVVAYFTGPDMRMVWSNVRPTQVSAPTVQDWPDNTCHRRWFDSDVPCDGCPVIETFRTGQPARADHTTPDGRHWALGASPVRDGDGTLVGVVEVAREITDQVTAKRALDLAVADLKRAQRIARVGNWLFDPAVGVPEWSEEVYRLYECDPAQPPPALADFGRFYGGADLERFRAAISGAVRDGKPYDITLRLTLPDRAPKWVRAIGEPDPEPGPAGHVVRGTIQDITQVRAAEDALVRSEETLRLALEVAEDGVWDLDARTGTVEWNARYYAMLGLSPDIFRATPDAWMGLIHPEDWPRVEAAAEAAMQNGRQFNIEYRMRRADGAWIWVWDQGRPVARDADGAVTRMIGLVTDIDARKRRELSAIEAQVSAEQATQEKSRFMAAMSHELRTPLNAILGFSEMMKEEMLGRIGHQSYRQYAADIHASGAHLAKLIDGLMDLAKIEAGRRDLTLERVQVPAVAQAALHLVEQTAARAGLTLESDLDPTLPPVIADDLAVRQILFNLLTNAIKYTPRGGRVTLSARAYGGGGVAIAVADTGIGIADADRNRLFHPFARGTSAEHSRIEGSGLGLALVKSLVDLHGGTLSLESTPGQGSVFTVRLPPRRSAPGLG</sequence>
<feature type="domain" description="Histidine kinase" evidence="13">
    <location>
        <begin position="720"/>
        <end position="941"/>
    </location>
</feature>
<dbReference type="InterPro" id="IPR000014">
    <property type="entry name" value="PAS"/>
</dbReference>
<dbReference type="RefSeq" id="WP_153345668.1">
    <property type="nucleotide sequence ID" value="NZ_WIVE01000056.1"/>
</dbReference>
<dbReference type="FunFam" id="3.30.565.10:FF:000023">
    <property type="entry name" value="PAS domain-containing sensor histidine kinase"/>
    <property type="match status" value="1"/>
</dbReference>
<evidence type="ECO:0000259" key="15">
    <source>
        <dbReference type="PROSITE" id="PS50113"/>
    </source>
</evidence>
<feature type="region of interest" description="Disordered" evidence="12">
    <location>
        <begin position="1"/>
        <end position="34"/>
    </location>
</feature>
<keyword evidence="7" id="KW-0547">Nucleotide-binding</keyword>
<dbReference type="Gene3D" id="1.10.287.130">
    <property type="match status" value="1"/>
</dbReference>
<feature type="domain" description="PAS" evidence="14">
    <location>
        <begin position="574"/>
        <end position="646"/>
    </location>
</feature>
<dbReference type="Proteomes" id="UP000434582">
    <property type="component" value="Unassembled WGS sequence"/>
</dbReference>
<keyword evidence="4" id="KW-1003">Cell membrane</keyword>
<evidence type="ECO:0000256" key="1">
    <source>
        <dbReference type="ARBA" id="ARBA00000085"/>
    </source>
</evidence>
<dbReference type="PANTHER" id="PTHR43047:SF63">
    <property type="entry name" value="HISTIDINE KINASE"/>
    <property type="match status" value="1"/>
</dbReference>
<dbReference type="Pfam" id="PF00512">
    <property type="entry name" value="HisKA"/>
    <property type="match status" value="1"/>
</dbReference>
<dbReference type="InterPro" id="IPR004358">
    <property type="entry name" value="Sig_transdc_His_kin-like_C"/>
</dbReference>
<dbReference type="PRINTS" id="PR00344">
    <property type="entry name" value="BCTRLSENSOR"/>
</dbReference>
<evidence type="ECO:0000313" key="17">
    <source>
        <dbReference type="Proteomes" id="UP000434582"/>
    </source>
</evidence>
<dbReference type="OrthoDB" id="9801651at2"/>
<evidence type="ECO:0000256" key="2">
    <source>
        <dbReference type="ARBA" id="ARBA00004236"/>
    </source>
</evidence>
<keyword evidence="17" id="KW-1185">Reference proteome</keyword>